<accession>A0A368H657</accession>
<dbReference type="AlphaFoldDB" id="A0A368H657"/>
<protein>
    <submittedName>
        <fullName evidence="1">Uncharacterized protein</fullName>
    </submittedName>
</protein>
<reference evidence="1 2" key="1">
    <citation type="submission" date="2014-10" db="EMBL/GenBank/DDBJ databases">
        <title>Draft genome of the hookworm Ancylostoma caninum.</title>
        <authorList>
            <person name="Mitreva M."/>
        </authorList>
    </citation>
    <scope>NUCLEOTIDE SEQUENCE [LARGE SCALE GENOMIC DNA]</scope>
    <source>
        <strain evidence="1 2">Baltimore</strain>
    </source>
</reference>
<dbReference type="Proteomes" id="UP000252519">
    <property type="component" value="Unassembled WGS sequence"/>
</dbReference>
<keyword evidence="2" id="KW-1185">Reference proteome</keyword>
<sequence>MQEQWCICGLSGILALIASFGVLSAARIVEIDRLKSSPTTETKENTSGSPEEVTSYVYGIKTADTTVLV</sequence>
<gene>
    <name evidence="1" type="ORF">ANCCAN_02609</name>
</gene>
<evidence type="ECO:0000313" key="2">
    <source>
        <dbReference type="Proteomes" id="UP000252519"/>
    </source>
</evidence>
<name>A0A368H657_ANCCA</name>
<organism evidence="1 2">
    <name type="scientific">Ancylostoma caninum</name>
    <name type="common">Dog hookworm</name>
    <dbReference type="NCBI Taxonomy" id="29170"/>
    <lineage>
        <taxon>Eukaryota</taxon>
        <taxon>Metazoa</taxon>
        <taxon>Ecdysozoa</taxon>
        <taxon>Nematoda</taxon>
        <taxon>Chromadorea</taxon>
        <taxon>Rhabditida</taxon>
        <taxon>Rhabditina</taxon>
        <taxon>Rhabditomorpha</taxon>
        <taxon>Strongyloidea</taxon>
        <taxon>Ancylostomatidae</taxon>
        <taxon>Ancylostomatinae</taxon>
        <taxon>Ancylostoma</taxon>
    </lineage>
</organism>
<dbReference type="EMBL" id="JOJR01000015">
    <property type="protein sequence ID" value="RCN51248.1"/>
    <property type="molecule type" value="Genomic_DNA"/>
</dbReference>
<comment type="caution">
    <text evidence="1">The sequence shown here is derived from an EMBL/GenBank/DDBJ whole genome shotgun (WGS) entry which is preliminary data.</text>
</comment>
<proteinExistence type="predicted"/>
<evidence type="ECO:0000313" key="1">
    <source>
        <dbReference type="EMBL" id="RCN51248.1"/>
    </source>
</evidence>